<comment type="similarity">
    <text evidence="1">Belongs to the peptidase C1 family.</text>
</comment>
<gene>
    <name evidence="3" type="ORF">SHI21_12435</name>
</gene>
<dbReference type="Pfam" id="PF00112">
    <property type="entry name" value="Peptidase_C1"/>
    <property type="match status" value="1"/>
</dbReference>
<dbReference type="PROSITE" id="PS51257">
    <property type="entry name" value="PROKAR_LIPOPROTEIN"/>
    <property type="match status" value="1"/>
</dbReference>
<organism evidence="3 4">
    <name type="scientific">Bacteriovorax antarcticus</name>
    <dbReference type="NCBI Taxonomy" id="3088717"/>
    <lineage>
        <taxon>Bacteria</taxon>
        <taxon>Pseudomonadati</taxon>
        <taxon>Bdellovibrionota</taxon>
        <taxon>Bacteriovoracia</taxon>
        <taxon>Bacteriovoracales</taxon>
        <taxon>Bacteriovoracaceae</taxon>
        <taxon>Bacteriovorax</taxon>
    </lineage>
</organism>
<dbReference type="SMART" id="SM00645">
    <property type="entry name" value="Pept_C1"/>
    <property type="match status" value="1"/>
</dbReference>
<reference evidence="3 4" key="1">
    <citation type="submission" date="2023-11" db="EMBL/GenBank/DDBJ databases">
        <title>A Novel Polar Bacteriovorax (B. antarcticus) Isolated from the Biocrust in Antarctica.</title>
        <authorList>
            <person name="Mun W."/>
            <person name="Choi S.Y."/>
            <person name="Mitchell R.J."/>
        </authorList>
    </citation>
    <scope>NUCLEOTIDE SEQUENCE [LARGE SCALE GENOMIC DNA]</scope>
    <source>
        <strain evidence="3 4">PP10</strain>
    </source>
</reference>
<feature type="domain" description="Peptidase C1A papain C-terminal" evidence="2">
    <location>
        <begin position="56"/>
        <end position="298"/>
    </location>
</feature>
<dbReference type="PANTHER" id="PTHR12411">
    <property type="entry name" value="CYSTEINE PROTEASE FAMILY C1-RELATED"/>
    <property type="match status" value="1"/>
</dbReference>
<dbReference type="SUPFAM" id="SSF54001">
    <property type="entry name" value="Cysteine proteinases"/>
    <property type="match status" value="1"/>
</dbReference>
<comment type="caution">
    <text evidence="3">The sequence shown here is derived from an EMBL/GenBank/DDBJ whole genome shotgun (WGS) entry which is preliminary data.</text>
</comment>
<protein>
    <submittedName>
        <fullName evidence="3">C1 family peptidase</fullName>
    </submittedName>
</protein>
<sequence>MKKLFVIIFAASSILTSCSQGKAPVNNSGYKDKIVLGNYVDMATYSTLDEALLKDLPATVDLSSDMSSVKNQDARGTCTFFSTLAMVEGAVKKDLGQDVNFSEEFLNYATKKAGYYPSEEGSNVGFNLRTISKDGLILERDWAYQSSWFGKALPCEKYKSTDSKAPAYCYSHDKPNKKAAANIINADGIEFSSLSKDTSKMIKFLAEEKRPLIMSVTVNFNGWPNSGETTYNEELRQECLSNPSDCGGHSILVTGYDMAKKVFFFKNSWGKEWGKNGYGTIPFEVVDRYVNDNLYYAEVKNPLKIPADANVDNLALMNFSAKTTLNEDQSINIYADGKVSETSGHMIYISSYLVKKSSQYATELPTDGNTITIQIIDEVEQKIAGDVMPRSLLYSIPAEQNELEIAALLHFPSAMLTVPSIAKLMGSQDYDTVTRTTIYVYTDDSSYKVLKRIYTPVK</sequence>
<dbReference type="Proteomes" id="UP001302274">
    <property type="component" value="Unassembled WGS sequence"/>
</dbReference>
<keyword evidence="4" id="KW-1185">Reference proteome</keyword>
<dbReference type="CDD" id="cd02619">
    <property type="entry name" value="Peptidase_C1"/>
    <property type="match status" value="1"/>
</dbReference>
<name>A0ABU5VXE7_9BACT</name>
<dbReference type="InterPro" id="IPR000668">
    <property type="entry name" value="Peptidase_C1A_C"/>
</dbReference>
<dbReference type="InterPro" id="IPR013128">
    <property type="entry name" value="Peptidase_C1A"/>
</dbReference>
<evidence type="ECO:0000313" key="4">
    <source>
        <dbReference type="Proteomes" id="UP001302274"/>
    </source>
</evidence>
<proteinExistence type="inferred from homology"/>
<dbReference type="Gene3D" id="3.90.70.10">
    <property type="entry name" value="Cysteine proteinases"/>
    <property type="match status" value="1"/>
</dbReference>
<accession>A0ABU5VXE7</accession>
<evidence type="ECO:0000256" key="1">
    <source>
        <dbReference type="ARBA" id="ARBA00008455"/>
    </source>
</evidence>
<dbReference type="InterPro" id="IPR038765">
    <property type="entry name" value="Papain-like_cys_pep_sf"/>
</dbReference>
<evidence type="ECO:0000259" key="2">
    <source>
        <dbReference type="SMART" id="SM00645"/>
    </source>
</evidence>
<dbReference type="EMBL" id="JAYGJQ010000002">
    <property type="protein sequence ID" value="MEA9357023.1"/>
    <property type="molecule type" value="Genomic_DNA"/>
</dbReference>
<dbReference type="RefSeq" id="WP_323576917.1">
    <property type="nucleotide sequence ID" value="NZ_JAYGJQ010000002.1"/>
</dbReference>
<evidence type="ECO:0000313" key="3">
    <source>
        <dbReference type="EMBL" id="MEA9357023.1"/>
    </source>
</evidence>